<evidence type="ECO:0000313" key="1">
    <source>
        <dbReference type="EMBL" id="JAH46429.1"/>
    </source>
</evidence>
<reference evidence="1" key="2">
    <citation type="journal article" date="2015" name="Fish Shellfish Immunol.">
        <title>Early steps in the European eel (Anguilla anguilla)-Vibrio vulnificus interaction in the gills: Role of the RtxA13 toxin.</title>
        <authorList>
            <person name="Callol A."/>
            <person name="Pajuelo D."/>
            <person name="Ebbesson L."/>
            <person name="Teles M."/>
            <person name="MacKenzie S."/>
            <person name="Amaro C."/>
        </authorList>
    </citation>
    <scope>NUCLEOTIDE SEQUENCE</scope>
</reference>
<proteinExistence type="predicted"/>
<sequence>MSAEGRGRTGPVTCTAAGRCSAAAQPRTNRSVEGTRQYYQRLLSCAGAGTHRSVSTPVPQTA</sequence>
<name>A0A0E9SYK4_ANGAN</name>
<dbReference type="AlphaFoldDB" id="A0A0E9SYK4"/>
<dbReference type="EMBL" id="GBXM01062148">
    <property type="protein sequence ID" value="JAH46429.1"/>
    <property type="molecule type" value="Transcribed_RNA"/>
</dbReference>
<protein>
    <submittedName>
        <fullName evidence="1">Uncharacterized protein</fullName>
    </submittedName>
</protein>
<accession>A0A0E9SYK4</accession>
<reference evidence="1" key="1">
    <citation type="submission" date="2014-11" db="EMBL/GenBank/DDBJ databases">
        <authorList>
            <person name="Amaro Gonzalez C."/>
        </authorList>
    </citation>
    <scope>NUCLEOTIDE SEQUENCE</scope>
</reference>
<organism evidence="1">
    <name type="scientific">Anguilla anguilla</name>
    <name type="common">European freshwater eel</name>
    <name type="synonym">Muraena anguilla</name>
    <dbReference type="NCBI Taxonomy" id="7936"/>
    <lineage>
        <taxon>Eukaryota</taxon>
        <taxon>Metazoa</taxon>
        <taxon>Chordata</taxon>
        <taxon>Craniata</taxon>
        <taxon>Vertebrata</taxon>
        <taxon>Euteleostomi</taxon>
        <taxon>Actinopterygii</taxon>
        <taxon>Neopterygii</taxon>
        <taxon>Teleostei</taxon>
        <taxon>Anguilliformes</taxon>
        <taxon>Anguillidae</taxon>
        <taxon>Anguilla</taxon>
    </lineage>
</organism>